<keyword evidence="3" id="KW-1185">Reference proteome</keyword>
<dbReference type="EMBL" id="LNXT01000044">
    <property type="protein sequence ID" value="KTC68692.1"/>
    <property type="molecule type" value="Genomic_DNA"/>
</dbReference>
<protein>
    <submittedName>
        <fullName evidence="2">Uncharacterized protein</fullName>
    </submittedName>
</protein>
<dbReference type="AlphaFoldDB" id="A0A378I635"/>
<evidence type="ECO:0000313" key="4">
    <source>
        <dbReference type="Proteomes" id="UP000255066"/>
    </source>
</evidence>
<sequence length="56" mass="6622">MRNRDVKNAIDEQEKENADSVVVKPENNVQKTLNFCDGLRQDEEFYQEFDAIRSMN</sequence>
<name>A0A378I635_9GAMM</name>
<dbReference type="Proteomes" id="UP000054735">
    <property type="component" value="Unassembled WGS sequence"/>
</dbReference>
<accession>A0A378I635</accession>
<evidence type="ECO:0000313" key="3">
    <source>
        <dbReference type="Proteomes" id="UP000054735"/>
    </source>
</evidence>
<dbReference type="OrthoDB" id="9937266at2"/>
<gene>
    <name evidence="1" type="ORF">Lbir_2225</name>
    <name evidence="2" type="ORF">NCTC12437_00075</name>
</gene>
<organism evidence="2 4">
    <name type="scientific">Legionella birminghamensis</name>
    <dbReference type="NCBI Taxonomy" id="28083"/>
    <lineage>
        <taxon>Bacteria</taxon>
        <taxon>Pseudomonadati</taxon>
        <taxon>Pseudomonadota</taxon>
        <taxon>Gammaproteobacteria</taxon>
        <taxon>Legionellales</taxon>
        <taxon>Legionellaceae</taxon>
        <taxon>Legionella</taxon>
    </lineage>
</organism>
<evidence type="ECO:0000313" key="2">
    <source>
        <dbReference type="EMBL" id="STX30322.1"/>
    </source>
</evidence>
<reference evidence="1 3" key="1">
    <citation type="submission" date="2015-11" db="EMBL/GenBank/DDBJ databases">
        <title>Genomic analysis of 38 Legionella species identifies large and diverse effector repertoires.</title>
        <authorList>
            <person name="Burstein D."/>
            <person name="Amaro F."/>
            <person name="Zusman T."/>
            <person name="Lifshitz Z."/>
            <person name="Cohen O."/>
            <person name="Gilbert J.A."/>
            <person name="Pupko T."/>
            <person name="Shuman H.A."/>
            <person name="Segal G."/>
        </authorList>
    </citation>
    <scope>NUCLEOTIDE SEQUENCE [LARGE SCALE GENOMIC DNA]</scope>
    <source>
        <strain evidence="1 3">CDC#1407-AL-14</strain>
    </source>
</reference>
<dbReference type="RefSeq" id="WP_157062405.1">
    <property type="nucleotide sequence ID" value="NZ_CAAAHV010000015.1"/>
</dbReference>
<dbReference type="STRING" id="28083.Lbir_2225"/>
<dbReference type="EMBL" id="UGNW01000001">
    <property type="protein sequence ID" value="STX30322.1"/>
    <property type="molecule type" value="Genomic_DNA"/>
</dbReference>
<reference evidence="2 4" key="2">
    <citation type="submission" date="2018-06" db="EMBL/GenBank/DDBJ databases">
        <authorList>
            <consortium name="Pathogen Informatics"/>
            <person name="Doyle S."/>
        </authorList>
    </citation>
    <scope>NUCLEOTIDE SEQUENCE [LARGE SCALE GENOMIC DNA]</scope>
    <source>
        <strain evidence="2 4">NCTC12437</strain>
    </source>
</reference>
<dbReference type="Proteomes" id="UP000255066">
    <property type="component" value="Unassembled WGS sequence"/>
</dbReference>
<evidence type="ECO:0000313" key="1">
    <source>
        <dbReference type="EMBL" id="KTC68692.1"/>
    </source>
</evidence>
<proteinExistence type="predicted"/>